<dbReference type="Pfam" id="PF03200">
    <property type="entry name" value="Glyco_hydro_63"/>
    <property type="match status" value="3"/>
</dbReference>
<evidence type="ECO:0000256" key="2">
    <source>
        <dbReference type="ARBA" id="ARBA00022801"/>
    </source>
</evidence>
<dbReference type="SUPFAM" id="SSF48208">
    <property type="entry name" value="Six-hairpin glycosidases"/>
    <property type="match status" value="1"/>
</dbReference>
<protein>
    <recommendedName>
        <fullName evidence="4">Mannosyl-oligosaccharide glucosidase</fullName>
        <ecNumber evidence="4">3.2.1.106</ecNumber>
    </recommendedName>
</protein>
<comment type="subcellular location">
    <subcellularLocation>
        <location evidence="4">Endoplasmic reticulum membrane</location>
        <topology evidence="4">Single-pass type II membrane protein</topology>
    </subcellularLocation>
</comment>
<dbReference type="AlphaFoldDB" id="A0A5N6L8V5"/>
<comment type="catalytic activity">
    <reaction evidence="4">
        <text>N(4)-(alpha-D-Glc-(1-&gt;2)-alpha-D-Glc-(1-&gt;3)-alpha-D-Glc-(1-&gt;3)-alpha-D-Man-(1-&gt;2)-alpha-D-Man-(1-&gt;2)-alpha-D-Man-(1-&gt;3)-[alpha-D-Man-(1-&gt;2)-alpha-D-Man-(1-&gt;3)-[alpha-D-Man-(1-&gt;2)-alpha-D-Man-(1-&gt;6)]-alpha-D-Man-(1-&gt;6)]-beta-D-Man-(1-&gt;4)-beta-D-GlcNAc-(1-&gt;4)-beta-D-GlcNAc)-L-asparaginyl-[protein] + H2O = N(4)-(alpha-D-Glc-(1-&gt;3)-alpha-D-Glc-(1-&gt;3)-alpha-D-Man-(1-&gt;2)-alpha-D-Man-(1-&gt;2)-alpha-D-Man-(1-&gt;3)-[alpha-D-Man-(1-&gt;2)-alpha-D-Man-(1-&gt;3)-[alpha-D-Man-(1-&gt;2)-alpha-D-Man-(1-&gt;6)]-alpha-D-Man-(1-&gt;6)]-beta-D-Man-(1-&gt;4)-beta-D-GlcNAc-(1-&gt;4)-beta-D-GlcNAc)-L-asparaginyl-[protein] + beta-D-glucose</text>
        <dbReference type="Rhea" id="RHEA:55988"/>
        <dbReference type="Rhea" id="RHEA-COMP:12806"/>
        <dbReference type="Rhea" id="RHEA-COMP:14355"/>
        <dbReference type="ChEBI" id="CHEBI:15377"/>
        <dbReference type="ChEBI" id="CHEBI:15903"/>
        <dbReference type="ChEBI" id="CHEBI:59082"/>
        <dbReference type="ChEBI" id="CHEBI:132537"/>
        <dbReference type="EC" id="3.2.1.106"/>
    </reaction>
</comment>
<keyword evidence="4" id="KW-0256">Endoplasmic reticulum</keyword>
<dbReference type="InterPro" id="IPR031631">
    <property type="entry name" value="Glyco_hydro_63N"/>
</dbReference>
<dbReference type="OrthoDB" id="410058at2759"/>
<dbReference type="PANTHER" id="PTHR10412:SF20">
    <property type="entry name" value="MANNOSYL-OLIGOSACCHARIDE GLUCOSIDASE GCS1"/>
    <property type="match status" value="1"/>
</dbReference>
<dbReference type="PANTHER" id="PTHR10412">
    <property type="entry name" value="MANNOSYL-OLIGOSACCHARIDE GLUCOSIDASE"/>
    <property type="match status" value="1"/>
</dbReference>
<evidence type="ECO:0000256" key="4">
    <source>
        <dbReference type="RuleBase" id="RU368089"/>
    </source>
</evidence>
<gene>
    <name evidence="8" type="ORF">E3N88_45742</name>
</gene>
<dbReference type="InterPro" id="IPR004888">
    <property type="entry name" value="Glycoside_hydrolase_63"/>
</dbReference>
<evidence type="ECO:0000313" key="8">
    <source>
        <dbReference type="EMBL" id="KAC9488813.1"/>
    </source>
</evidence>
<evidence type="ECO:0000259" key="6">
    <source>
        <dbReference type="Pfam" id="PF03200"/>
    </source>
</evidence>
<keyword evidence="9" id="KW-1185">Reference proteome</keyword>
<keyword evidence="4" id="KW-1133">Transmembrane helix</keyword>
<sequence>MADLDDGKSTTGLIFFFNSAPIAWNSQKQSTVALSSIEAELWHPQLQPAKHSGCNSLKMLDLDVALSTCLQRLQWFHSPLYCHFPSPAGVHTSDELNITGNMNGGDGRKTARNRIKPSPSSVSGENQRESRNRKGSPKKRSKDQLRILDVNFVLLGFIIVASLVALFFVFRSVQLSDGDDRLPRVITPFPGPKIMDLEMFQGEQKESLYWGTYRPHVYFGVRARTPESLVAGLMWLGIKDGRYFMRHICQDADDLQTYGWTKHNGRDYGHQVLIDHGLTLTTSFLKSKVNGSGYGGDWAVQVGVQSEKISEDVPDAAHVFFYIADEGQNAISLGRSVSEIYEKSLLAYGSRADVGGWELHLKSMDNFEVHHVGLKTPHIHNLSDLVQGILGLQVRNFGHLELPDTSDDSPNILVYQVTARAPFKADIAFVTGTDIDDDRAEERVDSLTGTSLTSQLHKKENEFDDKFRKIFNPSEKLDSESLEVGKAAVGNLLGGIGYFYGQSKILFPQSSEQHQSDGDSILYWPAELRWDTHISMDIIGHWLDLMNIDGWIPREQILGAEALRSVCGMASNKFSVAESMDISAFFERSFGRLEAWFQWFNTTQSGKHKSSYYWHGRKESQTIFELNPKTLSSGLDDYPRASHPTDEERHLDLRCWMLLAADCMHSISEQLVKENQSWKAYKETAKLLSDFDLLMRFMHFDKDHGAYFDYGNHTERVRLRRQLVQKSGNQQPSLELVREVVEEPVTRLVPHIGYISLFPFISKIIPSKSWILEKQLNLISNTSTLWTKFGLRSLSKTSSMYMKRNTEHDRLTGEAQLDEHKLLDSFITASLFKRGRAYRERAETIYNELRGNLISNVIKNYKQTGYLWEQYDQKKGRRERCTPFYWLDLSGGVDYGRII</sequence>
<dbReference type="Pfam" id="PF16923">
    <property type="entry name" value="Glyco_hydro_63N"/>
    <property type="match status" value="1"/>
</dbReference>
<name>A0A5N6L8V5_9ASTR</name>
<dbReference type="InterPro" id="IPR038518">
    <property type="entry name" value="Glyco_hydro_63N_sf"/>
</dbReference>
<comment type="function">
    <text evidence="4">Cleaves the distal alpha 1,2-linked glucose residue from the Glc(3)Man(9)GlcNAc(2) oligosaccharide precursor.</text>
</comment>
<dbReference type="Gene3D" id="1.50.10.10">
    <property type="match status" value="1"/>
</dbReference>
<dbReference type="EMBL" id="SZYD01002492">
    <property type="protein sequence ID" value="KAC9488813.1"/>
    <property type="molecule type" value="Genomic_DNA"/>
</dbReference>
<dbReference type="InterPro" id="IPR012341">
    <property type="entry name" value="6hp_glycosidase-like_sf"/>
</dbReference>
<accession>A0A5N6L8V5</accession>
<keyword evidence="4" id="KW-0812">Transmembrane</keyword>
<comment type="caution">
    <text evidence="8">The sequence shown here is derived from an EMBL/GenBank/DDBJ whole genome shotgun (WGS) entry which is preliminary data.</text>
</comment>
<dbReference type="GO" id="GO:0006487">
    <property type="term" value="P:protein N-linked glycosylation"/>
    <property type="evidence" value="ECO:0007669"/>
    <property type="project" value="UniProtKB-UniRule"/>
</dbReference>
<comment type="similarity">
    <text evidence="1 4">Belongs to the glycosyl hydrolase 63 family.</text>
</comment>
<feature type="domain" description="Glycosyl hydrolase family 63 C-terminal" evidence="6">
    <location>
        <begin position="448"/>
        <end position="528"/>
    </location>
</feature>
<feature type="domain" description="Glycosyl hydrolase family 63 C-terminal" evidence="6">
    <location>
        <begin position="572"/>
        <end position="885"/>
    </location>
</feature>
<feature type="domain" description="Glycosyl hydrolase family 63 N-terminal" evidence="7">
    <location>
        <begin position="207"/>
        <end position="368"/>
    </location>
</feature>
<dbReference type="FunFam" id="2.70.98.110:FF:000002">
    <property type="entry name" value="Mannosyl-oligosaccharide glucosidase GCS1"/>
    <property type="match status" value="1"/>
</dbReference>
<keyword evidence="2 4" id="KW-0378">Hydrolase</keyword>
<proteinExistence type="inferred from homology"/>
<dbReference type="Proteomes" id="UP000326396">
    <property type="component" value="Unassembled WGS sequence"/>
</dbReference>
<dbReference type="GO" id="GO:0004573">
    <property type="term" value="F:Glc3Man9GlcNAc2 oligosaccharide glucosidase activity"/>
    <property type="evidence" value="ECO:0007669"/>
    <property type="project" value="UniProtKB-UniRule"/>
</dbReference>
<evidence type="ECO:0000256" key="5">
    <source>
        <dbReference type="SAM" id="MobiDB-lite"/>
    </source>
</evidence>
<keyword evidence="3 4" id="KW-0326">Glycosidase</keyword>
<evidence type="ECO:0000259" key="7">
    <source>
        <dbReference type="Pfam" id="PF16923"/>
    </source>
</evidence>
<evidence type="ECO:0000313" key="9">
    <source>
        <dbReference type="Proteomes" id="UP000326396"/>
    </source>
</evidence>
<keyword evidence="4" id="KW-0472">Membrane</keyword>
<evidence type="ECO:0000256" key="1">
    <source>
        <dbReference type="ARBA" id="ARBA00010833"/>
    </source>
</evidence>
<feature type="domain" description="Glycosyl hydrolase family 63 C-terminal" evidence="6">
    <location>
        <begin position="529"/>
        <end position="566"/>
    </location>
</feature>
<dbReference type="GO" id="GO:0009311">
    <property type="term" value="P:oligosaccharide metabolic process"/>
    <property type="evidence" value="ECO:0007669"/>
    <property type="project" value="UniProtKB-UniRule"/>
</dbReference>
<dbReference type="GO" id="GO:0005789">
    <property type="term" value="C:endoplasmic reticulum membrane"/>
    <property type="evidence" value="ECO:0007669"/>
    <property type="project" value="UniProtKB-SubCell"/>
</dbReference>
<dbReference type="InterPro" id="IPR008928">
    <property type="entry name" value="6-hairpin_glycosidase_sf"/>
</dbReference>
<dbReference type="Gene3D" id="2.70.98.110">
    <property type="entry name" value="Glycosyl hydrolase family 63, N-terminal domain"/>
    <property type="match status" value="1"/>
</dbReference>
<feature type="transmembrane region" description="Helical" evidence="4">
    <location>
        <begin position="148"/>
        <end position="170"/>
    </location>
</feature>
<organism evidence="8 9">
    <name type="scientific">Mikania micrantha</name>
    <name type="common">bitter vine</name>
    <dbReference type="NCBI Taxonomy" id="192012"/>
    <lineage>
        <taxon>Eukaryota</taxon>
        <taxon>Viridiplantae</taxon>
        <taxon>Streptophyta</taxon>
        <taxon>Embryophyta</taxon>
        <taxon>Tracheophyta</taxon>
        <taxon>Spermatophyta</taxon>
        <taxon>Magnoliopsida</taxon>
        <taxon>eudicotyledons</taxon>
        <taxon>Gunneridae</taxon>
        <taxon>Pentapetalae</taxon>
        <taxon>asterids</taxon>
        <taxon>campanulids</taxon>
        <taxon>Asterales</taxon>
        <taxon>Asteraceae</taxon>
        <taxon>Asteroideae</taxon>
        <taxon>Heliantheae alliance</taxon>
        <taxon>Eupatorieae</taxon>
        <taxon>Mikania</taxon>
    </lineage>
</organism>
<feature type="region of interest" description="Disordered" evidence="5">
    <location>
        <begin position="95"/>
        <end position="140"/>
    </location>
</feature>
<dbReference type="EC" id="3.2.1.106" evidence="4"/>
<evidence type="ECO:0000256" key="3">
    <source>
        <dbReference type="ARBA" id="ARBA00023295"/>
    </source>
</evidence>
<dbReference type="InterPro" id="IPR031335">
    <property type="entry name" value="Glyco_hydro_63_C"/>
</dbReference>
<reference evidence="8 9" key="1">
    <citation type="submission" date="2019-05" db="EMBL/GenBank/DDBJ databases">
        <title>Mikania micrantha, genome provides insights into the molecular mechanism of rapid growth.</title>
        <authorList>
            <person name="Liu B."/>
        </authorList>
    </citation>
    <scope>NUCLEOTIDE SEQUENCE [LARGE SCALE GENOMIC DNA]</scope>
    <source>
        <strain evidence="8">NLD-2019</strain>
        <tissue evidence="8">Leaf</tissue>
    </source>
</reference>